<comment type="subcellular location">
    <subcellularLocation>
        <location evidence="1">Nucleus</location>
    </subcellularLocation>
</comment>
<sequence>MKSRLKNFNGKISLSVDVMGTYNFVRISLHFIDETWSLKKWVIKSCPLDDTSPWDVIIESAEDWGIKNKISSVTLSSFYEYDTFEYIKDHLHGKKKLSLNGQLFGVYCCGEFMSQTVQYAFGKIQDTIGKARLLYNPKGEPLWYLTSFHLNQTMELRSMGEYSSKDVMDNYDSSSSSGKAKEEGSFTVLQEIVSQAQNWHLKTELEQYLEEPLLPWSEDLCVLKWWKISSSQYPTLSMMVRDFLAVPISLATSYKAFYTEPRPVVEHLITTL</sequence>
<dbReference type="GO" id="GO:0008270">
    <property type="term" value="F:zinc ion binding"/>
    <property type="evidence" value="ECO:0007669"/>
    <property type="project" value="UniProtKB-KW"/>
</dbReference>
<reference evidence="7" key="1">
    <citation type="submission" date="2023-07" db="EMBL/GenBank/DDBJ databases">
        <title>draft genome sequence of fig (Ficus carica).</title>
        <authorList>
            <person name="Takahashi T."/>
            <person name="Nishimura K."/>
        </authorList>
    </citation>
    <scope>NUCLEOTIDE SEQUENCE</scope>
</reference>
<comment type="caution">
    <text evidence="7">The sequence shown here is derived from an EMBL/GenBank/DDBJ whole genome shotgun (WGS) entry which is preliminary data.</text>
</comment>
<dbReference type="GO" id="GO:0046983">
    <property type="term" value="F:protein dimerization activity"/>
    <property type="evidence" value="ECO:0007669"/>
    <property type="project" value="InterPro"/>
</dbReference>
<dbReference type="InterPro" id="IPR012337">
    <property type="entry name" value="RNaseH-like_sf"/>
</dbReference>
<feature type="domain" description="HAT C-terminal dimerisation" evidence="6">
    <location>
        <begin position="204"/>
        <end position="260"/>
    </location>
</feature>
<accession>A0AA88DFW2</accession>
<evidence type="ECO:0000313" key="8">
    <source>
        <dbReference type="Proteomes" id="UP001187192"/>
    </source>
</evidence>
<protein>
    <recommendedName>
        <fullName evidence="6">HAT C-terminal dimerisation domain-containing protein</fullName>
    </recommendedName>
</protein>
<evidence type="ECO:0000256" key="3">
    <source>
        <dbReference type="ARBA" id="ARBA00022771"/>
    </source>
</evidence>
<evidence type="ECO:0000256" key="4">
    <source>
        <dbReference type="ARBA" id="ARBA00022833"/>
    </source>
</evidence>
<dbReference type="EMBL" id="BTGU01000055">
    <property type="protein sequence ID" value="GMN55076.1"/>
    <property type="molecule type" value="Genomic_DNA"/>
</dbReference>
<gene>
    <name evidence="7" type="ORF">TIFTF001_024201</name>
</gene>
<keyword evidence="3" id="KW-0863">Zinc-finger</keyword>
<dbReference type="Proteomes" id="UP001187192">
    <property type="component" value="Unassembled WGS sequence"/>
</dbReference>
<organism evidence="7 8">
    <name type="scientific">Ficus carica</name>
    <name type="common">Common fig</name>
    <dbReference type="NCBI Taxonomy" id="3494"/>
    <lineage>
        <taxon>Eukaryota</taxon>
        <taxon>Viridiplantae</taxon>
        <taxon>Streptophyta</taxon>
        <taxon>Embryophyta</taxon>
        <taxon>Tracheophyta</taxon>
        <taxon>Spermatophyta</taxon>
        <taxon>Magnoliopsida</taxon>
        <taxon>eudicotyledons</taxon>
        <taxon>Gunneridae</taxon>
        <taxon>Pentapetalae</taxon>
        <taxon>rosids</taxon>
        <taxon>fabids</taxon>
        <taxon>Rosales</taxon>
        <taxon>Moraceae</taxon>
        <taxon>Ficeae</taxon>
        <taxon>Ficus</taxon>
    </lineage>
</organism>
<evidence type="ECO:0000259" key="6">
    <source>
        <dbReference type="Pfam" id="PF05699"/>
    </source>
</evidence>
<dbReference type="InterPro" id="IPR052035">
    <property type="entry name" value="ZnF_BED_domain_contain"/>
</dbReference>
<name>A0AA88DFW2_FICCA</name>
<evidence type="ECO:0000313" key="7">
    <source>
        <dbReference type="EMBL" id="GMN55076.1"/>
    </source>
</evidence>
<dbReference type="Pfam" id="PF05699">
    <property type="entry name" value="Dimer_Tnp_hAT"/>
    <property type="match status" value="1"/>
</dbReference>
<evidence type="ECO:0000256" key="2">
    <source>
        <dbReference type="ARBA" id="ARBA00022723"/>
    </source>
</evidence>
<keyword evidence="8" id="KW-1185">Reference proteome</keyword>
<dbReference type="PANTHER" id="PTHR46481:SF10">
    <property type="entry name" value="ZINC FINGER BED DOMAIN-CONTAINING PROTEIN 39"/>
    <property type="match status" value="1"/>
</dbReference>
<keyword evidence="4" id="KW-0862">Zinc</keyword>
<proteinExistence type="predicted"/>
<dbReference type="InterPro" id="IPR008906">
    <property type="entry name" value="HATC_C_dom"/>
</dbReference>
<dbReference type="GO" id="GO:0005634">
    <property type="term" value="C:nucleus"/>
    <property type="evidence" value="ECO:0007669"/>
    <property type="project" value="UniProtKB-SubCell"/>
</dbReference>
<keyword evidence="5" id="KW-0539">Nucleus</keyword>
<dbReference type="AlphaFoldDB" id="A0AA88DFW2"/>
<dbReference type="SUPFAM" id="SSF53098">
    <property type="entry name" value="Ribonuclease H-like"/>
    <property type="match status" value="1"/>
</dbReference>
<evidence type="ECO:0000256" key="5">
    <source>
        <dbReference type="ARBA" id="ARBA00023242"/>
    </source>
</evidence>
<dbReference type="PANTHER" id="PTHR46481">
    <property type="entry name" value="ZINC FINGER BED DOMAIN-CONTAINING PROTEIN 4"/>
    <property type="match status" value="1"/>
</dbReference>
<keyword evidence="2" id="KW-0479">Metal-binding</keyword>
<evidence type="ECO:0000256" key="1">
    <source>
        <dbReference type="ARBA" id="ARBA00004123"/>
    </source>
</evidence>